<name>A0AAD9MT65_9ANNE</name>
<dbReference type="Proteomes" id="UP001208570">
    <property type="component" value="Unassembled WGS sequence"/>
</dbReference>
<feature type="transmembrane region" description="Helical" evidence="1">
    <location>
        <begin position="12"/>
        <end position="29"/>
    </location>
</feature>
<sequence length="206" mass="23888">MKQHVYRDGYLVSIFTMTMLVLCEITMCVDHCKRQDFRIMPGTSVNGEVMLNDGPWPWKMCRRLCRQYLECLAFKITWSTNESQFGMCTIYKGFFKQSDLVPSSEATMYTGINVWLGMYRLPGNDTNGFIYENDETPVTCAFWYNTHYPKAGSEYNRVIAIDAKEQDELTLQDGVNSKGDRILISKGLRHEMKEQIHISNGDEKRV</sequence>
<keyword evidence="1" id="KW-0472">Membrane</keyword>
<dbReference type="EMBL" id="JAODUP010000722">
    <property type="protein sequence ID" value="KAK2144877.1"/>
    <property type="molecule type" value="Genomic_DNA"/>
</dbReference>
<dbReference type="AlphaFoldDB" id="A0AAD9MT65"/>
<keyword evidence="3" id="KW-1185">Reference proteome</keyword>
<organism evidence="2 3">
    <name type="scientific">Paralvinella palmiformis</name>
    <dbReference type="NCBI Taxonomy" id="53620"/>
    <lineage>
        <taxon>Eukaryota</taxon>
        <taxon>Metazoa</taxon>
        <taxon>Spiralia</taxon>
        <taxon>Lophotrochozoa</taxon>
        <taxon>Annelida</taxon>
        <taxon>Polychaeta</taxon>
        <taxon>Sedentaria</taxon>
        <taxon>Canalipalpata</taxon>
        <taxon>Terebellida</taxon>
        <taxon>Terebelliformia</taxon>
        <taxon>Alvinellidae</taxon>
        <taxon>Paralvinella</taxon>
    </lineage>
</organism>
<evidence type="ECO:0000256" key="1">
    <source>
        <dbReference type="SAM" id="Phobius"/>
    </source>
</evidence>
<accession>A0AAD9MT65</accession>
<proteinExistence type="predicted"/>
<gene>
    <name evidence="2" type="ORF">LSH36_722g00028</name>
</gene>
<evidence type="ECO:0000313" key="3">
    <source>
        <dbReference type="Proteomes" id="UP001208570"/>
    </source>
</evidence>
<protein>
    <recommendedName>
        <fullName evidence="4">Apple domain-containing protein</fullName>
    </recommendedName>
</protein>
<evidence type="ECO:0008006" key="4">
    <source>
        <dbReference type="Google" id="ProtNLM"/>
    </source>
</evidence>
<comment type="caution">
    <text evidence="2">The sequence shown here is derived from an EMBL/GenBank/DDBJ whole genome shotgun (WGS) entry which is preliminary data.</text>
</comment>
<reference evidence="2" key="1">
    <citation type="journal article" date="2023" name="Mol. Biol. Evol.">
        <title>Third-Generation Sequencing Reveals the Adaptive Role of the Epigenome in Three Deep-Sea Polychaetes.</title>
        <authorList>
            <person name="Perez M."/>
            <person name="Aroh O."/>
            <person name="Sun Y."/>
            <person name="Lan Y."/>
            <person name="Juniper S.K."/>
            <person name="Young C.R."/>
            <person name="Angers B."/>
            <person name="Qian P.Y."/>
        </authorList>
    </citation>
    <scope>NUCLEOTIDE SEQUENCE</scope>
    <source>
        <strain evidence="2">P08H-3</strain>
    </source>
</reference>
<keyword evidence="1" id="KW-0812">Transmembrane</keyword>
<keyword evidence="1" id="KW-1133">Transmembrane helix</keyword>
<evidence type="ECO:0000313" key="2">
    <source>
        <dbReference type="EMBL" id="KAK2144877.1"/>
    </source>
</evidence>